<name>A0A553P2D2_TIGCA</name>
<evidence type="ECO:0000313" key="5">
    <source>
        <dbReference type="Proteomes" id="UP000318571"/>
    </source>
</evidence>
<dbReference type="Pfam" id="PF00379">
    <property type="entry name" value="Chitin_bind_4"/>
    <property type="match status" value="1"/>
</dbReference>
<dbReference type="InterPro" id="IPR051217">
    <property type="entry name" value="Insect_Cuticle_Struc_Prot"/>
</dbReference>
<reference evidence="4 5" key="1">
    <citation type="journal article" date="2018" name="Nat. Ecol. Evol.">
        <title>Genomic signatures of mitonuclear coevolution across populations of Tigriopus californicus.</title>
        <authorList>
            <person name="Barreto F.S."/>
            <person name="Watson E.T."/>
            <person name="Lima T.G."/>
            <person name="Willett C.S."/>
            <person name="Edmands S."/>
            <person name="Li W."/>
            <person name="Burton R.S."/>
        </authorList>
    </citation>
    <scope>NUCLEOTIDE SEQUENCE [LARGE SCALE GENOMIC DNA]</scope>
    <source>
        <strain evidence="4 5">San Diego</strain>
    </source>
</reference>
<comment type="caution">
    <text evidence="4">The sequence shown here is derived from an EMBL/GenBank/DDBJ whole genome shotgun (WGS) entry which is preliminary data.</text>
</comment>
<gene>
    <name evidence="4" type="ORF">TCAL_10390</name>
</gene>
<evidence type="ECO:0000256" key="2">
    <source>
        <dbReference type="PROSITE-ProRule" id="PRU00497"/>
    </source>
</evidence>
<dbReference type="PROSITE" id="PS00233">
    <property type="entry name" value="CHIT_BIND_RR_1"/>
    <property type="match status" value="1"/>
</dbReference>
<sequence length="153" mass="16979">TLVAAALAATALADNPSPYEPAPYKPAPYKPAPYKPAPYKPHSEYKDEAPQPFAYQYGVKDGYSGADFDKKEEQDAYGNLQGEYRVALPDGRTQIVTYNANHENGFVADVRYEGEASYPEYKPDYKPSPYKPAPYKPAPYKPAPYQPAPSYEA</sequence>
<protein>
    <submittedName>
        <fullName evidence="4">Uncharacterized protein</fullName>
    </submittedName>
</protein>
<feature type="region of interest" description="Disordered" evidence="3">
    <location>
        <begin position="118"/>
        <end position="153"/>
    </location>
</feature>
<dbReference type="AlphaFoldDB" id="A0A553P2D2"/>
<dbReference type="Proteomes" id="UP000318571">
    <property type="component" value="Chromosome 7"/>
</dbReference>
<keyword evidence="1 2" id="KW-0193">Cuticle</keyword>
<proteinExistence type="predicted"/>
<dbReference type="EMBL" id="VCGU01000008">
    <property type="protein sequence ID" value="TRY71834.1"/>
    <property type="molecule type" value="Genomic_DNA"/>
</dbReference>
<dbReference type="PANTHER" id="PTHR12236:SF79">
    <property type="entry name" value="CUTICULAR PROTEIN 50CB-RELATED"/>
    <property type="match status" value="1"/>
</dbReference>
<dbReference type="PANTHER" id="PTHR12236">
    <property type="entry name" value="STRUCTURAL CONTITUENT OF CUTICLE"/>
    <property type="match status" value="1"/>
</dbReference>
<evidence type="ECO:0000313" key="4">
    <source>
        <dbReference type="EMBL" id="TRY71834.1"/>
    </source>
</evidence>
<evidence type="ECO:0000256" key="1">
    <source>
        <dbReference type="ARBA" id="ARBA00022460"/>
    </source>
</evidence>
<accession>A0A553P2D2</accession>
<dbReference type="GO" id="GO:0042302">
    <property type="term" value="F:structural constituent of cuticle"/>
    <property type="evidence" value="ECO:0007669"/>
    <property type="project" value="UniProtKB-UniRule"/>
</dbReference>
<keyword evidence="5" id="KW-1185">Reference proteome</keyword>
<feature type="non-terminal residue" evidence="4">
    <location>
        <position position="1"/>
    </location>
</feature>
<dbReference type="InterPro" id="IPR031311">
    <property type="entry name" value="CHIT_BIND_RR_consensus"/>
</dbReference>
<evidence type="ECO:0000256" key="3">
    <source>
        <dbReference type="SAM" id="MobiDB-lite"/>
    </source>
</evidence>
<dbReference type="GO" id="GO:0031012">
    <property type="term" value="C:extracellular matrix"/>
    <property type="evidence" value="ECO:0007669"/>
    <property type="project" value="TreeGrafter"/>
</dbReference>
<dbReference type="InterPro" id="IPR000618">
    <property type="entry name" value="Insect_cuticle"/>
</dbReference>
<dbReference type="GO" id="GO:0005615">
    <property type="term" value="C:extracellular space"/>
    <property type="evidence" value="ECO:0007669"/>
    <property type="project" value="TreeGrafter"/>
</dbReference>
<feature type="compositionally biased region" description="Pro residues" evidence="3">
    <location>
        <begin position="129"/>
        <end position="147"/>
    </location>
</feature>
<organism evidence="4 5">
    <name type="scientific">Tigriopus californicus</name>
    <name type="common">Marine copepod</name>
    <dbReference type="NCBI Taxonomy" id="6832"/>
    <lineage>
        <taxon>Eukaryota</taxon>
        <taxon>Metazoa</taxon>
        <taxon>Ecdysozoa</taxon>
        <taxon>Arthropoda</taxon>
        <taxon>Crustacea</taxon>
        <taxon>Multicrustacea</taxon>
        <taxon>Hexanauplia</taxon>
        <taxon>Copepoda</taxon>
        <taxon>Harpacticoida</taxon>
        <taxon>Harpacticidae</taxon>
        <taxon>Tigriopus</taxon>
    </lineage>
</organism>
<dbReference type="OMA" id="DFGYETN"/>
<dbReference type="PROSITE" id="PS51155">
    <property type="entry name" value="CHIT_BIND_RR_2"/>
    <property type="match status" value="1"/>
</dbReference>